<keyword evidence="4" id="KW-0472">Membrane</keyword>
<accession>A0A162IYR7</accession>
<evidence type="ECO:0000256" key="2">
    <source>
        <dbReference type="ARBA" id="ARBA00022692"/>
    </source>
</evidence>
<name>A0A162IYR7_9MICO</name>
<dbReference type="PATRIC" id="fig|1671680.3.peg.3440"/>
<comment type="caution">
    <text evidence="5">The sequence shown here is derived from an EMBL/GenBank/DDBJ whole genome shotgun (WGS) entry which is preliminary data.</text>
</comment>
<sequence>MAAVGLRVTGQVDLLGQLGGSIGWFVLFFAVGFVLIAALYAAAAALVSRQEDVGSVTAPVMFLLIIPYFLIIFYNDDESVLRIMSYVPFSAPIGMAVRIFTGSALWWEPFLSLAVIIVSTAVVVSLGARVYGNSLLRTGSRVRLGEALSGKSA</sequence>
<reference evidence="5 6" key="1">
    <citation type="submission" date="2015-08" db="EMBL/GenBank/DDBJ databases">
        <title>Draft Genome Sequence of Rathayibacter sp. Strain VKM Ac-2596 Isolated from Leaf Gall Induced by Plant-Parasitic Nematodes.</title>
        <authorList>
            <person name="Vasilenko O.V."/>
            <person name="Starodumova I.P."/>
            <person name="Tarlachkov S.V."/>
            <person name="Dorofeeva L.V."/>
            <person name="Evtushenko L.I."/>
        </authorList>
    </citation>
    <scope>NUCLEOTIDE SEQUENCE [LARGE SCALE GENOMIC DNA]</scope>
    <source>
        <strain evidence="5 6">VKM Ac-2596</strain>
    </source>
</reference>
<keyword evidence="3" id="KW-1133">Transmembrane helix</keyword>
<dbReference type="InterPro" id="IPR013525">
    <property type="entry name" value="ABC2_TM"/>
</dbReference>
<evidence type="ECO:0000313" key="5">
    <source>
        <dbReference type="EMBL" id="KZX19727.1"/>
    </source>
</evidence>
<dbReference type="Pfam" id="PF12698">
    <property type="entry name" value="ABC2_membrane_3"/>
    <property type="match status" value="1"/>
</dbReference>
<evidence type="ECO:0000256" key="4">
    <source>
        <dbReference type="ARBA" id="ARBA00023136"/>
    </source>
</evidence>
<protein>
    <submittedName>
        <fullName evidence="5">ABC-2 family transporter protein</fullName>
    </submittedName>
</protein>
<evidence type="ECO:0000313" key="6">
    <source>
        <dbReference type="Proteomes" id="UP000076717"/>
    </source>
</evidence>
<dbReference type="GO" id="GO:0140359">
    <property type="term" value="F:ABC-type transporter activity"/>
    <property type="evidence" value="ECO:0007669"/>
    <property type="project" value="InterPro"/>
</dbReference>
<dbReference type="Proteomes" id="UP000076717">
    <property type="component" value="Unassembled WGS sequence"/>
</dbReference>
<organism evidence="5 6">
    <name type="scientific">Rathayibacter tanaceti</name>
    <dbReference type="NCBI Taxonomy" id="1671680"/>
    <lineage>
        <taxon>Bacteria</taxon>
        <taxon>Bacillati</taxon>
        <taxon>Actinomycetota</taxon>
        <taxon>Actinomycetes</taxon>
        <taxon>Micrococcales</taxon>
        <taxon>Microbacteriaceae</taxon>
        <taxon>Rathayibacter</taxon>
    </lineage>
</organism>
<proteinExistence type="predicted"/>
<comment type="subcellular location">
    <subcellularLocation>
        <location evidence="1">Membrane</location>
        <topology evidence="1">Multi-pass membrane protein</topology>
    </subcellularLocation>
</comment>
<dbReference type="GO" id="GO:0016020">
    <property type="term" value="C:membrane"/>
    <property type="evidence" value="ECO:0007669"/>
    <property type="project" value="UniProtKB-SubCell"/>
</dbReference>
<evidence type="ECO:0000256" key="3">
    <source>
        <dbReference type="ARBA" id="ARBA00022989"/>
    </source>
</evidence>
<keyword evidence="2" id="KW-0812">Transmembrane</keyword>
<gene>
    <name evidence="5" type="ORF">ACH61_03180</name>
</gene>
<evidence type="ECO:0000256" key="1">
    <source>
        <dbReference type="ARBA" id="ARBA00004141"/>
    </source>
</evidence>
<dbReference type="EMBL" id="LIIN01000230">
    <property type="protein sequence ID" value="KZX19727.1"/>
    <property type="molecule type" value="Genomic_DNA"/>
</dbReference>
<dbReference type="AlphaFoldDB" id="A0A162IYR7"/>
<keyword evidence="6" id="KW-1185">Reference proteome</keyword>
<dbReference type="RefSeq" id="WP_068213668.1">
    <property type="nucleotide sequence ID" value="NZ_LIIN01000230.1"/>
</dbReference>